<evidence type="ECO:0000313" key="10">
    <source>
        <dbReference type="Proteomes" id="UP000386466"/>
    </source>
</evidence>
<keyword evidence="4" id="KW-0443">Lipid metabolism</keyword>
<dbReference type="EC" id="6.2.1.2" evidence="6"/>
<dbReference type="PANTHER" id="PTHR43605">
    <property type="entry name" value="ACYL-COENZYME A SYNTHETASE"/>
    <property type="match status" value="1"/>
</dbReference>
<dbReference type="InterPro" id="IPR051087">
    <property type="entry name" value="Mitochondrial_ACSM"/>
</dbReference>
<evidence type="ECO:0000256" key="4">
    <source>
        <dbReference type="ARBA" id="ARBA00022832"/>
    </source>
</evidence>
<protein>
    <recommendedName>
        <fullName evidence="6">medium-chain acyl-CoA ligase</fullName>
        <ecNumber evidence="6">6.2.1.2</ecNumber>
    </recommendedName>
</protein>
<dbReference type="SUPFAM" id="SSF56801">
    <property type="entry name" value="Acetyl-CoA synthetase-like"/>
    <property type="match status" value="1"/>
</dbReference>
<evidence type="ECO:0000259" key="8">
    <source>
        <dbReference type="Pfam" id="PF00501"/>
    </source>
</evidence>
<evidence type="ECO:0000256" key="5">
    <source>
        <dbReference type="ARBA" id="ARBA00022840"/>
    </source>
</evidence>
<feature type="domain" description="AMP-dependent synthetase/ligase" evidence="8">
    <location>
        <begin position="2"/>
        <end position="105"/>
    </location>
</feature>
<dbReference type="GO" id="GO:0031956">
    <property type="term" value="F:medium-chain fatty acid-CoA ligase activity"/>
    <property type="evidence" value="ECO:0007669"/>
    <property type="project" value="UniProtKB-EC"/>
</dbReference>
<keyword evidence="5" id="KW-0067">ATP-binding</keyword>
<dbReference type="GO" id="GO:0006633">
    <property type="term" value="P:fatty acid biosynthetic process"/>
    <property type="evidence" value="ECO:0007669"/>
    <property type="project" value="TreeGrafter"/>
</dbReference>
<evidence type="ECO:0000256" key="2">
    <source>
        <dbReference type="ARBA" id="ARBA00022598"/>
    </source>
</evidence>
<accession>A0A485PHG7</accession>
<name>A0A485PHG7_LYNPA</name>
<proteinExistence type="inferred from homology"/>
<keyword evidence="3" id="KW-0547">Nucleotide-binding</keyword>
<keyword evidence="4" id="KW-0276">Fatty acid metabolism</keyword>
<dbReference type="Pfam" id="PF00501">
    <property type="entry name" value="AMP-binding"/>
    <property type="match status" value="1"/>
</dbReference>
<dbReference type="GO" id="GO:0006637">
    <property type="term" value="P:acyl-CoA metabolic process"/>
    <property type="evidence" value="ECO:0007669"/>
    <property type="project" value="TreeGrafter"/>
</dbReference>
<dbReference type="GO" id="GO:0005759">
    <property type="term" value="C:mitochondrial matrix"/>
    <property type="evidence" value="ECO:0007669"/>
    <property type="project" value="TreeGrafter"/>
</dbReference>
<keyword evidence="10" id="KW-1185">Reference proteome</keyword>
<dbReference type="GO" id="GO:0005524">
    <property type="term" value="F:ATP binding"/>
    <property type="evidence" value="ECO:0007669"/>
    <property type="project" value="UniProtKB-KW"/>
</dbReference>
<dbReference type="Proteomes" id="UP000386466">
    <property type="component" value="Unassembled WGS sequence"/>
</dbReference>
<sequence>MNFNELSELSQQADNVLLGACSQQHGDLVAVVLPQVPERWLVTLGCMRGGLIFMPGTIQMKAKDVLCMPQMSKARAIMAGDKVAQAVDTVTPDCPFLKTKLLLSEKSWNG</sequence>
<evidence type="ECO:0000256" key="1">
    <source>
        <dbReference type="ARBA" id="ARBA00006432"/>
    </source>
</evidence>
<keyword evidence="2" id="KW-0436">Ligase</keyword>
<evidence type="ECO:0000256" key="6">
    <source>
        <dbReference type="ARBA" id="ARBA00039009"/>
    </source>
</evidence>
<comment type="similarity">
    <text evidence="1">Belongs to the ATP-dependent AMP-binding enzyme family.</text>
</comment>
<organism evidence="9 10">
    <name type="scientific">Lynx pardinus</name>
    <name type="common">Iberian lynx</name>
    <name type="synonym">Felis pardina</name>
    <dbReference type="NCBI Taxonomy" id="191816"/>
    <lineage>
        <taxon>Eukaryota</taxon>
        <taxon>Metazoa</taxon>
        <taxon>Chordata</taxon>
        <taxon>Craniata</taxon>
        <taxon>Vertebrata</taxon>
        <taxon>Euteleostomi</taxon>
        <taxon>Mammalia</taxon>
        <taxon>Eutheria</taxon>
        <taxon>Laurasiatheria</taxon>
        <taxon>Carnivora</taxon>
        <taxon>Feliformia</taxon>
        <taxon>Felidae</taxon>
        <taxon>Felinae</taxon>
        <taxon>Lynx</taxon>
    </lineage>
</organism>
<dbReference type="AlphaFoldDB" id="A0A485PHG7"/>
<dbReference type="EMBL" id="CAAGRJ010033402">
    <property type="protein sequence ID" value="VFV43156.1"/>
    <property type="molecule type" value="Genomic_DNA"/>
</dbReference>
<reference evidence="9 10" key="1">
    <citation type="submission" date="2019-01" db="EMBL/GenBank/DDBJ databases">
        <authorList>
            <person name="Alioto T."/>
            <person name="Alioto T."/>
        </authorList>
    </citation>
    <scope>NUCLEOTIDE SEQUENCE [LARGE SCALE GENOMIC DNA]</scope>
</reference>
<dbReference type="GO" id="GO:0004321">
    <property type="term" value="F:fatty-acyl-CoA synthase activity"/>
    <property type="evidence" value="ECO:0007669"/>
    <property type="project" value="TreeGrafter"/>
</dbReference>
<gene>
    <name evidence="9" type="ORF">LYPA_23C015322</name>
</gene>
<dbReference type="Gene3D" id="3.40.50.12780">
    <property type="entry name" value="N-terminal domain of ligase-like"/>
    <property type="match status" value="1"/>
</dbReference>
<evidence type="ECO:0000256" key="7">
    <source>
        <dbReference type="ARBA" id="ARBA00048477"/>
    </source>
</evidence>
<dbReference type="InterPro" id="IPR042099">
    <property type="entry name" value="ANL_N_sf"/>
</dbReference>
<comment type="catalytic activity">
    <reaction evidence="7">
        <text>a medium-chain fatty acid + ATP + CoA = a medium-chain fatty acyl-CoA + AMP + diphosphate</text>
        <dbReference type="Rhea" id="RHEA:48340"/>
        <dbReference type="ChEBI" id="CHEBI:30616"/>
        <dbReference type="ChEBI" id="CHEBI:33019"/>
        <dbReference type="ChEBI" id="CHEBI:57287"/>
        <dbReference type="ChEBI" id="CHEBI:59558"/>
        <dbReference type="ChEBI" id="CHEBI:90546"/>
        <dbReference type="ChEBI" id="CHEBI:456215"/>
        <dbReference type="EC" id="6.2.1.2"/>
    </reaction>
    <physiologicalReaction direction="left-to-right" evidence="7">
        <dbReference type="Rhea" id="RHEA:48341"/>
    </physiologicalReaction>
</comment>
<evidence type="ECO:0000313" key="9">
    <source>
        <dbReference type="EMBL" id="VFV43156.1"/>
    </source>
</evidence>
<evidence type="ECO:0000256" key="3">
    <source>
        <dbReference type="ARBA" id="ARBA00022741"/>
    </source>
</evidence>
<dbReference type="InterPro" id="IPR000873">
    <property type="entry name" value="AMP-dep_synth/lig_dom"/>
</dbReference>
<dbReference type="PANTHER" id="PTHR43605:SF3">
    <property type="entry name" value="ACYL-COENZYME A SYNTHETASE ACSM2B, MITOCHONDRIAL"/>
    <property type="match status" value="1"/>
</dbReference>